<evidence type="ECO:0000313" key="4">
    <source>
        <dbReference type="EMBL" id="MBC2670328.1"/>
    </source>
</evidence>
<feature type="chain" id="PRO_5030876035" evidence="2">
    <location>
        <begin position="23"/>
        <end position="243"/>
    </location>
</feature>
<dbReference type="InterPro" id="IPR050570">
    <property type="entry name" value="Cell_wall_metabolism_enzyme"/>
</dbReference>
<protein>
    <submittedName>
        <fullName evidence="4">M23 family metallopeptidase</fullName>
    </submittedName>
</protein>
<dbReference type="PANTHER" id="PTHR21666:SF289">
    <property type="entry name" value="L-ALA--D-GLU ENDOPEPTIDASE"/>
    <property type="match status" value="1"/>
</dbReference>
<dbReference type="InterPro" id="IPR016047">
    <property type="entry name" value="M23ase_b-sheet_dom"/>
</dbReference>
<dbReference type="SUPFAM" id="SSF51261">
    <property type="entry name" value="Duplicated hybrid motif"/>
    <property type="match status" value="1"/>
</dbReference>
<dbReference type="InterPro" id="IPR011055">
    <property type="entry name" value="Dup_hybrid_motif"/>
</dbReference>
<keyword evidence="5" id="KW-1185">Reference proteome</keyword>
<feature type="signal peptide" evidence="2">
    <location>
        <begin position="1"/>
        <end position="22"/>
    </location>
</feature>
<gene>
    <name evidence="4" type="ORF">H7F53_14330</name>
</gene>
<organism evidence="4 5">
    <name type="scientific">Novosphingobium piscinae</name>
    <dbReference type="NCBI Taxonomy" id="1507448"/>
    <lineage>
        <taxon>Bacteria</taxon>
        <taxon>Pseudomonadati</taxon>
        <taxon>Pseudomonadota</taxon>
        <taxon>Alphaproteobacteria</taxon>
        <taxon>Sphingomonadales</taxon>
        <taxon>Sphingomonadaceae</taxon>
        <taxon>Novosphingobium</taxon>
    </lineage>
</organism>
<sequence length="243" mass="25121">MRGLAGLVAAVASLFGAQPAFANASANADILAPLRAAQAARHQSGDEEFRSLFANWQSLDQGGARAALVAPAMNGAGARIGGVIPGFATDTVSIPSLVPVEGVRLTSDFGMRWHPVLGGRRAHKGVDLAAPAGTPIRASADGVVERADWFAGYGLYVALEHGGQIETRYGHMSRLNVAAGQRVRKGDVIGYVGSTGRSTGPHLHYEVRIGGEAVNPIPYLQSGTVSTLAAGTTQLALAETDED</sequence>
<evidence type="ECO:0000256" key="2">
    <source>
        <dbReference type="SAM" id="SignalP"/>
    </source>
</evidence>
<evidence type="ECO:0000256" key="1">
    <source>
        <dbReference type="ARBA" id="ARBA00022729"/>
    </source>
</evidence>
<dbReference type="Pfam" id="PF01551">
    <property type="entry name" value="Peptidase_M23"/>
    <property type="match status" value="1"/>
</dbReference>
<dbReference type="Gene3D" id="2.70.70.10">
    <property type="entry name" value="Glucose Permease (Domain IIA)"/>
    <property type="match status" value="1"/>
</dbReference>
<reference evidence="4 5" key="1">
    <citation type="submission" date="2020-08" db="EMBL/GenBank/DDBJ databases">
        <title>The genome sequence of type strain Novosphingobium piscinae KCTC 42194.</title>
        <authorList>
            <person name="Liu Y."/>
        </authorList>
    </citation>
    <scope>NUCLEOTIDE SEQUENCE [LARGE SCALE GENOMIC DNA]</scope>
    <source>
        <strain evidence="4 5">KCTC 42194</strain>
    </source>
</reference>
<dbReference type="Proteomes" id="UP000551327">
    <property type="component" value="Unassembled WGS sequence"/>
</dbReference>
<accession>A0A7X1G0E6</accession>
<dbReference type="CDD" id="cd12797">
    <property type="entry name" value="M23_peptidase"/>
    <property type="match status" value="1"/>
</dbReference>
<dbReference type="EMBL" id="JACLAX010000017">
    <property type="protein sequence ID" value="MBC2670328.1"/>
    <property type="molecule type" value="Genomic_DNA"/>
</dbReference>
<keyword evidence="1 2" id="KW-0732">Signal</keyword>
<dbReference type="GO" id="GO:0004222">
    <property type="term" value="F:metalloendopeptidase activity"/>
    <property type="evidence" value="ECO:0007669"/>
    <property type="project" value="TreeGrafter"/>
</dbReference>
<feature type="domain" description="M23ase beta-sheet core" evidence="3">
    <location>
        <begin position="122"/>
        <end position="216"/>
    </location>
</feature>
<dbReference type="FunFam" id="2.70.70.10:FF:000006">
    <property type="entry name" value="M23 family peptidase"/>
    <property type="match status" value="1"/>
</dbReference>
<evidence type="ECO:0000313" key="5">
    <source>
        <dbReference type="Proteomes" id="UP000551327"/>
    </source>
</evidence>
<evidence type="ECO:0000259" key="3">
    <source>
        <dbReference type="Pfam" id="PF01551"/>
    </source>
</evidence>
<dbReference type="PANTHER" id="PTHR21666">
    <property type="entry name" value="PEPTIDASE-RELATED"/>
    <property type="match status" value="1"/>
</dbReference>
<proteinExistence type="predicted"/>
<name>A0A7X1G0E6_9SPHN</name>
<dbReference type="AlphaFoldDB" id="A0A7X1G0E6"/>
<comment type="caution">
    <text evidence="4">The sequence shown here is derived from an EMBL/GenBank/DDBJ whole genome shotgun (WGS) entry which is preliminary data.</text>
</comment>